<reference evidence="2 3" key="1">
    <citation type="submission" date="2016-02" db="EMBL/GenBank/DDBJ databases">
        <title>Genome analysis of coral dinoflagellate symbionts highlights evolutionary adaptations to a symbiotic lifestyle.</title>
        <authorList>
            <person name="Aranda M."/>
            <person name="Li Y."/>
            <person name="Liew Y.J."/>
            <person name="Baumgarten S."/>
            <person name="Simakov O."/>
            <person name="Wilson M."/>
            <person name="Piel J."/>
            <person name="Ashoor H."/>
            <person name="Bougouffa S."/>
            <person name="Bajic V.B."/>
            <person name="Ryu T."/>
            <person name="Ravasi T."/>
            <person name="Bayer T."/>
            <person name="Micklem G."/>
            <person name="Kim H."/>
            <person name="Bhak J."/>
            <person name="Lajeunesse T.C."/>
            <person name="Voolstra C.R."/>
        </authorList>
    </citation>
    <scope>NUCLEOTIDE SEQUENCE [LARGE SCALE GENOMIC DNA]</scope>
    <source>
        <strain evidence="2 3">CCMP2467</strain>
    </source>
</reference>
<organism evidence="2 3">
    <name type="scientific">Symbiodinium microadriaticum</name>
    <name type="common">Dinoflagellate</name>
    <name type="synonym">Zooxanthella microadriatica</name>
    <dbReference type="NCBI Taxonomy" id="2951"/>
    <lineage>
        <taxon>Eukaryota</taxon>
        <taxon>Sar</taxon>
        <taxon>Alveolata</taxon>
        <taxon>Dinophyceae</taxon>
        <taxon>Suessiales</taxon>
        <taxon>Symbiodiniaceae</taxon>
        <taxon>Symbiodinium</taxon>
    </lineage>
</organism>
<feature type="non-terminal residue" evidence="2">
    <location>
        <position position="98"/>
    </location>
</feature>
<name>A0A1Q9BVQ5_SYMMI</name>
<dbReference type="AlphaFoldDB" id="A0A1Q9BVQ5"/>
<proteinExistence type="predicted"/>
<keyword evidence="3" id="KW-1185">Reference proteome</keyword>
<feature type="region of interest" description="Disordered" evidence="1">
    <location>
        <begin position="73"/>
        <end position="98"/>
    </location>
</feature>
<evidence type="ECO:0000313" key="3">
    <source>
        <dbReference type="Proteomes" id="UP000186817"/>
    </source>
</evidence>
<sequence>MYDCSLNLSVNDRRLLKLLHAAHDVTWRIRVGIRVTRTRLQDEEFKPDKIEARHEDTGAGARTKTQALLYAAKWRPDGKKAHEDRPASPPRDGEKRPK</sequence>
<evidence type="ECO:0000313" key="2">
    <source>
        <dbReference type="EMBL" id="OLP74745.1"/>
    </source>
</evidence>
<protein>
    <submittedName>
        <fullName evidence="2">Uncharacterized protein</fullName>
    </submittedName>
</protein>
<dbReference type="EMBL" id="LSRX01003278">
    <property type="protein sequence ID" value="OLP74745.1"/>
    <property type="molecule type" value="Genomic_DNA"/>
</dbReference>
<dbReference type="Proteomes" id="UP000186817">
    <property type="component" value="Unassembled WGS sequence"/>
</dbReference>
<gene>
    <name evidence="2" type="ORF">AK812_SmicGene45635</name>
</gene>
<comment type="caution">
    <text evidence="2">The sequence shown here is derived from an EMBL/GenBank/DDBJ whole genome shotgun (WGS) entry which is preliminary data.</text>
</comment>
<evidence type="ECO:0000256" key="1">
    <source>
        <dbReference type="SAM" id="MobiDB-lite"/>
    </source>
</evidence>
<feature type="compositionally biased region" description="Basic and acidic residues" evidence="1">
    <location>
        <begin position="74"/>
        <end position="98"/>
    </location>
</feature>
<accession>A0A1Q9BVQ5</accession>
<dbReference type="OrthoDB" id="10346874at2759"/>